<name>A0A194XVG8_MOLSC</name>
<organism evidence="3 4">
    <name type="scientific">Mollisia scopiformis</name>
    <name type="common">Conifer needle endophyte fungus</name>
    <name type="synonym">Phialocephala scopiformis</name>
    <dbReference type="NCBI Taxonomy" id="149040"/>
    <lineage>
        <taxon>Eukaryota</taxon>
        <taxon>Fungi</taxon>
        <taxon>Dikarya</taxon>
        <taxon>Ascomycota</taxon>
        <taxon>Pezizomycotina</taxon>
        <taxon>Leotiomycetes</taxon>
        <taxon>Helotiales</taxon>
        <taxon>Mollisiaceae</taxon>
        <taxon>Mollisia</taxon>
    </lineage>
</organism>
<feature type="chain" id="PRO_5008268665" description="DUF7907 domain-containing protein" evidence="1">
    <location>
        <begin position="20"/>
        <end position="197"/>
    </location>
</feature>
<evidence type="ECO:0000313" key="4">
    <source>
        <dbReference type="Proteomes" id="UP000070700"/>
    </source>
</evidence>
<evidence type="ECO:0000259" key="2">
    <source>
        <dbReference type="Pfam" id="PF25484"/>
    </source>
</evidence>
<dbReference type="RefSeq" id="XP_018078062.1">
    <property type="nucleotide sequence ID" value="XM_018223550.1"/>
</dbReference>
<dbReference type="STRING" id="149040.A0A194XVG8"/>
<dbReference type="InParanoid" id="A0A194XVG8"/>
<dbReference type="Pfam" id="PF25484">
    <property type="entry name" value="DUF7907"/>
    <property type="match status" value="1"/>
</dbReference>
<sequence length="197" mass="21327">MRASIITSILAFAASSVTAQYLNQSAPFYLVLSSRNTSFDGVSLSTCHEGAAIEGLCLGSQLSNTSVTYTFNTSSFLTPDPVLGTPGSLNYELEGGNFNLSSPMTISSPITTNVAVPLFTPSESFTEVGFDNENKLYVYGTIDDTVSPPVYKVQAFYRWYVCLTNAGYTYTTLSWVVGPHSPENPSCQEVEVKRVFA</sequence>
<dbReference type="GeneID" id="28833276"/>
<dbReference type="OrthoDB" id="3515453at2759"/>
<keyword evidence="1" id="KW-0732">Signal</keyword>
<protein>
    <recommendedName>
        <fullName evidence="2">DUF7907 domain-containing protein</fullName>
    </recommendedName>
</protein>
<evidence type="ECO:0000313" key="3">
    <source>
        <dbReference type="EMBL" id="KUJ23707.1"/>
    </source>
</evidence>
<dbReference type="EMBL" id="KQ947404">
    <property type="protein sequence ID" value="KUJ23707.1"/>
    <property type="molecule type" value="Genomic_DNA"/>
</dbReference>
<evidence type="ECO:0000256" key="1">
    <source>
        <dbReference type="SAM" id="SignalP"/>
    </source>
</evidence>
<accession>A0A194XVG8</accession>
<feature type="domain" description="DUF7907" evidence="2">
    <location>
        <begin position="25"/>
        <end position="195"/>
    </location>
</feature>
<reference evidence="3 4" key="1">
    <citation type="submission" date="2015-10" db="EMBL/GenBank/DDBJ databases">
        <title>Full genome of DAOMC 229536 Phialocephala scopiformis, a fungal endophyte of spruce producing the potent anti-insectan compound rugulosin.</title>
        <authorList>
            <consortium name="DOE Joint Genome Institute"/>
            <person name="Walker A.K."/>
            <person name="Frasz S.L."/>
            <person name="Seifert K.A."/>
            <person name="Miller J.D."/>
            <person name="Mondo S.J."/>
            <person name="Labutti K."/>
            <person name="Lipzen A."/>
            <person name="Dockter R."/>
            <person name="Kennedy M."/>
            <person name="Grigoriev I.V."/>
            <person name="Spatafora J.W."/>
        </authorList>
    </citation>
    <scope>NUCLEOTIDE SEQUENCE [LARGE SCALE GENOMIC DNA]</scope>
    <source>
        <strain evidence="3 4">CBS 120377</strain>
    </source>
</reference>
<feature type="signal peptide" evidence="1">
    <location>
        <begin position="1"/>
        <end position="19"/>
    </location>
</feature>
<gene>
    <name evidence="3" type="ORF">LY89DRAFT_981</name>
</gene>
<dbReference type="AlphaFoldDB" id="A0A194XVG8"/>
<dbReference type="InterPro" id="IPR057229">
    <property type="entry name" value="DUF7907"/>
</dbReference>
<keyword evidence="4" id="KW-1185">Reference proteome</keyword>
<dbReference type="KEGG" id="psco:LY89DRAFT_981"/>
<dbReference type="Proteomes" id="UP000070700">
    <property type="component" value="Unassembled WGS sequence"/>
</dbReference>
<proteinExistence type="predicted"/>